<evidence type="ECO:0000313" key="4">
    <source>
        <dbReference type="Proteomes" id="UP000018468"/>
    </source>
</evidence>
<dbReference type="GeneID" id="102694343"/>
<protein>
    <submittedName>
        <fullName evidence="3">Lines homolog 1</fullName>
    </submittedName>
</protein>
<dbReference type="Pfam" id="PF14694">
    <property type="entry name" value="LINES_N"/>
    <property type="match status" value="1"/>
</dbReference>
<dbReference type="Bgee" id="ENSLOCG00000012748">
    <property type="expression patterns" value="Expressed in ovary and 13 other cell types or tissues"/>
</dbReference>
<dbReference type="PANTHER" id="PTHR16057:SF1">
    <property type="entry name" value="PROTEIN LINES HOMOLOG 1"/>
    <property type="match status" value="1"/>
</dbReference>
<reference evidence="3" key="2">
    <citation type="submission" date="2025-08" db="UniProtKB">
        <authorList>
            <consortium name="Ensembl"/>
        </authorList>
    </citation>
    <scope>IDENTIFICATION</scope>
</reference>
<keyword evidence="4" id="KW-1185">Reference proteome</keyword>
<dbReference type="OMA" id="FYRIVKC"/>
<name>W5N4X3_LEPOC</name>
<dbReference type="GeneTree" id="ENSGT00390000001790"/>
<reference evidence="4" key="1">
    <citation type="submission" date="2011-12" db="EMBL/GenBank/DDBJ databases">
        <title>The Draft Genome of Lepisosteus oculatus.</title>
        <authorList>
            <consortium name="The Broad Institute Genome Assembly &amp; Analysis Group"/>
            <consortium name="Computational R&amp;D Group"/>
            <consortium name="and Sequencing Platform"/>
            <person name="Di Palma F."/>
            <person name="Alfoldi J."/>
            <person name="Johnson J."/>
            <person name="Berlin A."/>
            <person name="Gnerre S."/>
            <person name="Jaffe D."/>
            <person name="MacCallum I."/>
            <person name="Young S."/>
            <person name="Walker B.J."/>
            <person name="Lander E.S."/>
            <person name="Lindblad-Toh K."/>
        </authorList>
    </citation>
    <scope>NUCLEOTIDE SEQUENCE [LARGE SCALE GENOMIC DNA]</scope>
</reference>
<dbReference type="OrthoDB" id="8251209at2759"/>
<dbReference type="eggNOG" id="ENOG502QT6F">
    <property type="taxonomic scope" value="Eukaryota"/>
</dbReference>
<dbReference type="Proteomes" id="UP000018468">
    <property type="component" value="Linkage group LG3"/>
</dbReference>
<evidence type="ECO:0000313" key="3">
    <source>
        <dbReference type="Ensembl" id="ENSLOCP00000015682.1"/>
    </source>
</evidence>
<dbReference type="PANTHER" id="PTHR16057">
    <property type="entry name" value="WINS1, 2 PROTEIN"/>
    <property type="match status" value="1"/>
</dbReference>
<dbReference type="RefSeq" id="XP_015198442.1">
    <property type="nucleotide sequence ID" value="XM_015342956.2"/>
</dbReference>
<evidence type="ECO:0000259" key="1">
    <source>
        <dbReference type="Pfam" id="PF14694"/>
    </source>
</evidence>
<dbReference type="Pfam" id="PF14695">
    <property type="entry name" value="LINES_C"/>
    <property type="match status" value="1"/>
</dbReference>
<dbReference type="EMBL" id="AHAT01026054">
    <property type="status" value="NOT_ANNOTATED_CDS"/>
    <property type="molecule type" value="Genomic_DNA"/>
</dbReference>
<feature type="domain" description="Protein Lines N-terminal" evidence="1">
    <location>
        <begin position="185"/>
        <end position="534"/>
    </location>
</feature>
<evidence type="ECO:0000259" key="2">
    <source>
        <dbReference type="Pfam" id="PF14695"/>
    </source>
</evidence>
<organism evidence="3 4">
    <name type="scientific">Lepisosteus oculatus</name>
    <name type="common">Spotted gar</name>
    <dbReference type="NCBI Taxonomy" id="7918"/>
    <lineage>
        <taxon>Eukaryota</taxon>
        <taxon>Metazoa</taxon>
        <taxon>Chordata</taxon>
        <taxon>Craniata</taxon>
        <taxon>Vertebrata</taxon>
        <taxon>Euteleostomi</taxon>
        <taxon>Actinopterygii</taxon>
        <taxon>Neopterygii</taxon>
        <taxon>Holostei</taxon>
        <taxon>Semionotiformes</taxon>
        <taxon>Lepisosteidae</taxon>
        <taxon>Lepisosteus</taxon>
    </lineage>
</organism>
<sequence length="727" mass="81809">MDHSFLVLQDIYRRLLAGVTLDKGDFDVASVIYKGISDHWPEASVNSLSIQHSNKSAQHMSFACPVTSMNENNHCEKQMEMMCFVLSLIEIMSSKVQSCISREHSSLYDILRILLEEKDLMSKLVSLFGIQDKLLSHLAVKCASSLVLFQIGSTNSFDLHWQQMCLQTLLKRCPDNEMNGCLWSLTFVIKGLLRGVFQQKMEILGKLLTSLDLVFPALHSMMFSFADFSQELSTSSKYEFGFETSLASFIDLIEVLIAARTKLKTLASSQRLLFIQASLALQLVGSPVHCSVKKKMLLLLKRCLLQKAGEDFSIGQVKGSLLRDDILDSDMLMLATAVLQSPFSGWLQSVSVSSNPSYFGGTSIVGENVLGSADCVMLRAAILTLIKSLEYKVLHAGSVPGFEIQGYLPSLMLFLKKHLNATEQQLCHPCSWVSVVFLDQDDDMMEAAKAMLTLYLHFRRVSNTEVCDAELFVQLTHEYGCNPHCHFLFFLNSVAFDHTVLLDFLISTETCFLEYFVGYLKILRENWQDFCYICQHFEKYSSQHAVNKFTSGEHSAASLYSGSIEPVWKMMSSVDPALSSEKNDAKWNDSKCSVSGIITSSLGPLVDYASSEESEPEELNISYSSTSKETNFEEFKSTCIKGKKLSSSNLYEVTKDPRTYLSSSLGSQEKLQKEHQALPTIFKKTVVSLIRLRKVISRLERRHLFPYKPKFLLKLLMHIEANSGCSE</sequence>
<dbReference type="FunCoup" id="W5N4X3">
    <property type="interactions" value="966"/>
</dbReference>
<reference evidence="3" key="3">
    <citation type="submission" date="2025-09" db="UniProtKB">
        <authorList>
            <consortium name="Ensembl"/>
        </authorList>
    </citation>
    <scope>IDENTIFICATION</scope>
</reference>
<dbReference type="InterPro" id="IPR029415">
    <property type="entry name" value="Lines_C"/>
</dbReference>
<dbReference type="Ensembl" id="ENSLOCT00000015712.1">
    <property type="protein sequence ID" value="ENSLOCP00000015682.1"/>
    <property type="gene ID" value="ENSLOCG00000012748.1"/>
</dbReference>
<feature type="domain" description="Protein Lines C-terminal" evidence="2">
    <location>
        <begin position="685"/>
        <end position="721"/>
    </location>
</feature>
<dbReference type="InParanoid" id="W5N4X3"/>
<proteinExistence type="predicted"/>
<dbReference type="KEGG" id="loc:102694343"/>
<dbReference type="AlphaFoldDB" id="W5N4X3"/>
<dbReference type="InterPro" id="IPR032794">
    <property type="entry name" value="LINES_N"/>
</dbReference>
<dbReference type="RefSeq" id="XP_015198441.1">
    <property type="nucleotide sequence ID" value="XM_015342955.2"/>
</dbReference>
<dbReference type="CTD" id="55180"/>
<dbReference type="InterPro" id="IPR024875">
    <property type="entry name" value="Protein_Lines"/>
</dbReference>
<dbReference type="HOGENOM" id="CLU_026992_0_0_1"/>
<accession>W5N4X3</accession>
<dbReference type="RefSeq" id="XP_015198443.1">
    <property type="nucleotide sequence ID" value="XM_015342957.2"/>
</dbReference>